<dbReference type="EMBL" id="CP003742">
    <property type="protein sequence ID" value="AGI71289.1"/>
    <property type="molecule type" value="Genomic_DNA"/>
</dbReference>
<keyword evidence="2" id="KW-0012">Acyltransferase</keyword>
<protein>
    <submittedName>
        <fullName evidence="4">N-acetyltransferase</fullName>
    </submittedName>
</protein>
<dbReference type="InterPro" id="IPR000182">
    <property type="entry name" value="GNAT_dom"/>
</dbReference>
<dbReference type="PANTHER" id="PTHR43877:SF1">
    <property type="entry name" value="ACETYLTRANSFERASE"/>
    <property type="match status" value="1"/>
</dbReference>
<dbReference type="HOGENOM" id="CLU_081840_1_0_5"/>
<dbReference type="PANTHER" id="PTHR43877">
    <property type="entry name" value="AMINOALKYLPHOSPHONATE N-ACETYLTRANSFERASE-RELATED-RELATED"/>
    <property type="match status" value="1"/>
</dbReference>
<dbReference type="eggNOG" id="COG3153">
    <property type="taxonomic scope" value="Bacteria"/>
</dbReference>
<dbReference type="AlphaFoldDB" id="M9RF94"/>
<reference evidence="4 5" key="1">
    <citation type="journal article" date="2013" name="PLoS ONE">
        <title>Poles Apart: Arctic and Antarctic Octadecabacter strains Share High Genome Plasticity and a New Type of Xanthorhodopsin.</title>
        <authorList>
            <person name="Vollmers J."/>
            <person name="Voget S."/>
            <person name="Dietrich S."/>
            <person name="Gollnow K."/>
            <person name="Smits M."/>
            <person name="Meyer K."/>
            <person name="Brinkhoff T."/>
            <person name="Simon M."/>
            <person name="Daniel R."/>
        </authorList>
    </citation>
    <scope>NUCLEOTIDE SEQUENCE [LARGE SCALE GENOMIC DNA]</scope>
    <source>
        <strain evidence="4 5">238</strain>
    </source>
</reference>
<evidence type="ECO:0000313" key="5">
    <source>
        <dbReference type="Proteomes" id="UP000004688"/>
    </source>
</evidence>
<dbReference type="InterPro" id="IPR050832">
    <property type="entry name" value="Bact_Acetyltransf"/>
</dbReference>
<dbReference type="PROSITE" id="PS51186">
    <property type="entry name" value="GNAT"/>
    <property type="match status" value="1"/>
</dbReference>
<name>M9RF94_9RHOB</name>
<organism evidence="4 5">
    <name type="scientific">Octadecabacter arcticus 238</name>
    <dbReference type="NCBI Taxonomy" id="391616"/>
    <lineage>
        <taxon>Bacteria</taxon>
        <taxon>Pseudomonadati</taxon>
        <taxon>Pseudomonadota</taxon>
        <taxon>Alphaproteobacteria</taxon>
        <taxon>Rhodobacterales</taxon>
        <taxon>Roseobacteraceae</taxon>
        <taxon>Octadecabacter</taxon>
    </lineage>
</organism>
<dbReference type="Gene3D" id="3.40.630.30">
    <property type="match status" value="1"/>
</dbReference>
<dbReference type="CDD" id="cd04301">
    <property type="entry name" value="NAT_SF"/>
    <property type="match status" value="1"/>
</dbReference>
<dbReference type="SUPFAM" id="SSF55729">
    <property type="entry name" value="Acyl-CoA N-acyltransferases (Nat)"/>
    <property type="match status" value="1"/>
</dbReference>
<gene>
    <name evidence="4" type="ORF">OA238_c11050</name>
</gene>
<accession>M9RF94</accession>
<keyword evidence="1 4" id="KW-0808">Transferase</keyword>
<evidence type="ECO:0000313" key="4">
    <source>
        <dbReference type="EMBL" id="AGI71289.1"/>
    </source>
</evidence>
<dbReference type="GO" id="GO:0016747">
    <property type="term" value="F:acyltransferase activity, transferring groups other than amino-acyl groups"/>
    <property type="evidence" value="ECO:0007669"/>
    <property type="project" value="InterPro"/>
</dbReference>
<dbReference type="STRING" id="391616.OA238_c11050"/>
<dbReference type="KEGG" id="oar:OA238_c11050"/>
<feature type="domain" description="N-acetyltransferase" evidence="3">
    <location>
        <begin position="3"/>
        <end position="146"/>
    </location>
</feature>
<evidence type="ECO:0000256" key="2">
    <source>
        <dbReference type="ARBA" id="ARBA00023315"/>
    </source>
</evidence>
<evidence type="ECO:0000259" key="3">
    <source>
        <dbReference type="PROSITE" id="PS51186"/>
    </source>
</evidence>
<dbReference type="Proteomes" id="UP000004688">
    <property type="component" value="Chromosome"/>
</dbReference>
<dbReference type="RefSeq" id="WP_015494500.1">
    <property type="nucleotide sequence ID" value="NC_020908.1"/>
</dbReference>
<sequence length="163" mass="17363">MKWKIRQETEGDEVAITQVVARAFEGKSYGDENDAKLVDALRDAGALVLSLVAAHKGQIIGQVALSPAKIGEGRYLCVGPLAVLPEHQRKGVGTGLMGHALGVAQVYGRDGVVLQGDLNYYARFGFETFPSVSYAGEGAQFIQVLPFKGTPSGEVKFHPVFSG</sequence>
<dbReference type="Pfam" id="PF13508">
    <property type="entry name" value="Acetyltransf_7"/>
    <property type="match status" value="1"/>
</dbReference>
<keyword evidence="5" id="KW-1185">Reference proteome</keyword>
<dbReference type="InterPro" id="IPR016181">
    <property type="entry name" value="Acyl_CoA_acyltransferase"/>
</dbReference>
<evidence type="ECO:0000256" key="1">
    <source>
        <dbReference type="ARBA" id="ARBA00022679"/>
    </source>
</evidence>
<proteinExistence type="predicted"/>
<dbReference type="OrthoDB" id="9797178at2"/>